<proteinExistence type="inferred from homology"/>
<dbReference type="GO" id="GO:0005576">
    <property type="term" value="C:extracellular region"/>
    <property type="evidence" value="ECO:0007669"/>
    <property type="project" value="UniProtKB-SubCell"/>
</dbReference>
<comment type="similarity">
    <text evidence="5">Belongs to the peptidase S1 family. CLIP subfamily.</text>
</comment>
<keyword evidence="6" id="KW-0720">Serine protease</keyword>
<evidence type="ECO:0000256" key="4">
    <source>
        <dbReference type="ARBA" id="ARBA00023157"/>
    </source>
</evidence>
<keyword evidence="6" id="KW-0645">Protease</keyword>
<evidence type="ECO:0000256" key="3">
    <source>
        <dbReference type="ARBA" id="ARBA00022729"/>
    </source>
</evidence>
<organism evidence="10 11">
    <name type="scientific">Scylla paramamosain</name>
    <name type="common">Mud crab</name>
    <dbReference type="NCBI Taxonomy" id="85552"/>
    <lineage>
        <taxon>Eukaryota</taxon>
        <taxon>Metazoa</taxon>
        <taxon>Ecdysozoa</taxon>
        <taxon>Arthropoda</taxon>
        <taxon>Crustacea</taxon>
        <taxon>Multicrustacea</taxon>
        <taxon>Malacostraca</taxon>
        <taxon>Eumalacostraca</taxon>
        <taxon>Eucarida</taxon>
        <taxon>Decapoda</taxon>
        <taxon>Pleocyemata</taxon>
        <taxon>Brachyura</taxon>
        <taxon>Eubrachyura</taxon>
        <taxon>Portunoidea</taxon>
        <taxon>Portunidae</taxon>
        <taxon>Portuninae</taxon>
        <taxon>Scylla</taxon>
    </lineage>
</organism>
<dbReference type="EMBL" id="JARAKH010000030">
    <property type="protein sequence ID" value="KAK8386811.1"/>
    <property type="molecule type" value="Genomic_DNA"/>
</dbReference>
<keyword evidence="2" id="KW-0964">Secreted</keyword>
<dbReference type="PANTHER" id="PTHR24252:SF7">
    <property type="entry name" value="HYALIN"/>
    <property type="match status" value="1"/>
</dbReference>
<dbReference type="InterPro" id="IPR018114">
    <property type="entry name" value="TRYPSIN_HIS"/>
</dbReference>
<evidence type="ECO:0000256" key="1">
    <source>
        <dbReference type="ARBA" id="ARBA00004613"/>
    </source>
</evidence>
<dbReference type="InterPro" id="IPR009003">
    <property type="entry name" value="Peptidase_S1_PA"/>
</dbReference>
<dbReference type="FunFam" id="2.40.10.10:FF:000038">
    <property type="entry name" value="Serine protease"/>
    <property type="match status" value="1"/>
</dbReference>
<feature type="compositionally biased region" description="Basic and acidic residues" evidence="7">
    <location>
        <begin position="76"/>
        <end position="86"/>
    </location>
</feature>
<keyword evidence="6" id="KW-0378">Hydrolase</keyword>
<evidence type="ECO:0000256" key="2">
    <source>
        <dbReference type="ARBA" id="ARBA00022525"/>
    </source>
</evidence>
<dbReference type="Gene3D" id="2.40.10.10">
    <property type="entry name" value="Trypsin-like serine proteases"/>
    <property type="match status" value="1"/>
</dbReference>
<evidence type="ECO:0000256" key="6">
    <source>
        <dbReference type="RuleBase" id="RU363034"/>
    </source>
</evidence>
<evidence type="ECO:0000256" key="8">
    <source>
        <dbReference type="SAM" id="SignalP"/>
    </source>
</evidence>
<evidence type="ECO:0000256" key="7">
    <source>
        <dbReference type="SAM" id="MobiDB-lite"/>
    </source>
</evidence>
<comment type="caution">
    <text evidence="10">The sequence shown here is derived from an EMBL/GenBank/DDBJ whole genome shotgun (WGS) entry which is preliminary data.</text>
</comment>
<dbReference type="SMART" id="SM00020">
    <property type="entry name" value="Tryp_SPc"/>
    <property type="match status" value="1"/>
</dbReference>
<comment type="subcellular location">
    <subcellularLocation>
        <location evidence="1">Secreted</location>
    </subcellularLocation>
</comment>
<dbReference type="InterPro" id="IPR033116">
    <property type="entry name" value="TRYPSIN_SER"/>
</dbReference>
<name>A0AAW0TJI4_SCYPA</name>
<dbReference type="SMART" id="SM00680">
    <property type="entry name" value="CLIP"/>
    <property type="match status" value="1"/>
</dbReference>
<dbReference type="Proteomes" id="UP001487740">
    <property type="component" value="Unassembled WGS sequence"/>
</dbReference>
<feature type="compositionally biased region" description="Polar residues" evidence="7">
    <location>
        <begin position="63"/>
        <end position="75"/>
    </location>
</feature>
<dbReference type="InterPro" id="IPR001254">
    <property type="entry name" value="Trypsin_dom"/>
</dbReference>
<dbReference type="GO" id="GO:0004252">
    <property type="term" value="F:serine-type endopeptidase activity"/>
    <property type="evidence" value="ECO:0007669"/>
    <property type="project" value="InterPro"/>
</dbReference>
<dbReference type="CDD" id="cd00190">
    <property type="entry name" value="Tryp_SPc"/>
    <property type="match status" value="1"/>
</dbReference>
<feature type="region of interest" description="Disordered" evidence="7">
    <location>
        <begin position="45"/>
        <end position="93"/>
    </location>
</feature>
<dbReference type="PROSITE" id="PS50240">
    <property type="entry name" value="TRYPSIN_DOM"/>
    <property type="match status" value="1"/>
</dbReference>
<sequence>MRGDVLAWLAVVCVAAGVGLQAATTNALRQNLPLLERLGDHVDGLRGDRVRRAKPSNGGKPQRGSQKEGSSSINCDQRKNRDRPECQEVQPPSDGVIELSQSLPWVKDLAKGGDILELTDLPRTPAGVMERYLLAIGRVDVAYQSCRTPRQEPGVCRYLQHCILPEFSTSYQAYLGYACIIEDKYLGACCPTEDTGSFMLSSTSAPTPRPTTLASDARACGRVPTIKSVTRIVGGQPADPREWPWISALLRPGDSQFCGGTLITDRHVLTAAHCITPFKASDITVRLGEYTFDSNNETLHSDFAVASTKVHEEYDDVTYHNDIAIITLERPTDFSDDVWPICLPAQDETYEGMQGTVIGWGTIHFSGPVSSVLLEVTVPVWTNEECTASYPDRNITQRQMCAGGREGGKDSCQGDSGGPFLIKRLSDQRWTVAGVVSFGLRCAEAQYPGVYTRVAEYLDWIRLNTA</sequence>
<gene>
    <name evidence="10" type="ORF">O3P69_017917</name>
</gene>
<dbReference type="GO" id="GO:0006508">
    <property type="term" value="P:proteolysis"/>
    <property type="evidence" value="ECO:0007669"/>
    <property type="project" value="UniProtKB-KW"/>
</dbReference>
<dbReference type="InterPro" id="IPR001314">
    <property type="entry name" value="Peptidase_S1A"/>
</dbReference>
<protein>
    <recommendedName>
        <fullName evidence="9">Peptidase S1 domain-containing protein</fullName>
    </recommendedName>
</protein>
<evidence type="ECO:0000313" key="10">
    <source>
        <dbReference type="EMBL" id="KAK8386811.1"/>
    </source>
</evidence>
<evidence type="ECO:0000256" key="5">
    <source>
        <dbReference type="ARBA" id="ARBA00024195"/>
    </source>
</evidence>
<dbReference type="PROSITE" id="PS00135">
    <property type="entry name" value="TRYPSIN_SER"/>
    <property type="match status" value="1"/>
</dbReference>
<dbReference type="PANTHER" id="PTHR24252">
    <property type="entry name" value="ACROSIN-RELATED"/>
    <property type="match status" value="1"/>
</dbReference>
<feature type="domain" description="Peptidase S1" evidence="9">
    <location>
        <begin position="232"/>
        <end position="466"/>
    </location>
</feature>
<evidence type="ECO:0000313" key="11">
    <source>
        <dbReference type="Proteomes" id="UP001487740"/>
    </source>
</evidence>
<dbReference type="InterPro" id="IPR022700">
    <property type="entry name" value="CLIP"/>
</dbReference>
<keyword evidence="4" id="KW-1015">Disulfide bond</keyword>
<dbReference type="PRINTS" id="PR00722">
    <property type="entry name" value="CHYMOTRYPSIN"/>
</dbReference>
<keyword evidence="11" id="KW-1185">Reference proteome</keyword>
<dbReference type="Pfam" id="PF00089">
    <property type="entry name" value="Trypsin"/>
    <property type="match status" value="1"/>
</dbReference>
<reference evidence="10 11" key="1">
    <citation type="submission" date="2023-03" db="EMBL/GenBank/DDBJ databases">
        <title>High-quality genome of Scylla paramamosain provides insights in environmental adaptation.</title>
        <authorList>
            <person name="Zhang L."/>
        </authorList>
    </citation>
    <scope>NUCLEOTIDE SEQUENCE [LARGE SCALE GENOMIC DNA]</scope>
    <source>
        <strain evidence="10">LZ_2023a</strain>
        <tissue evidence="10">Muscle</tissue>
    </source>
</reference>
<dbReference type="PROSITE" id="PS00134">
    <property type="entry name" value="TRYPSIN_HIS"/>
    <property type="match status" value="1"/>
</dbReference>
<evidence type="ECO:0000259" key="9">
    <source>
        <dbReference type="PROSITE" id="PS50240"/>
    </source>
</evidence>
<feature type="chain" id="PRO_5043441126" description="Peptidase S1 domain-containing protein" evidence="8">
    <location>
        <begin position="23"/>
        <end position="466"/>
    </location>
</feature>
<keyword evidence="3 8" id="KW-0732">Signal</keyword>
<accession>A0AAW0TJI4</accession>
<feature type="signal peptide" evidence="8">
    <location>
        <begin position="1"/>
        <end position="22"/>
    </location>
</feature>
<dbReference type="AlphaFoldDB" id="A0AAW0TJI4"/>
<dbReference type="InterPro" id="IPR043504">
    <property type="entry name" value="Peptidase_S1_PA_chymotrypsin"/>
</dbReference>
<dbReference type="SUPFAM" id="SSF50494">
    <property type="entry name" value="Trypsin-like serine proteases"/>
    <property type="match status" value="1"/>
</dbReference>